<dbReference type="Pfam" id="PF06985">
    <property type="entry name" value="HET"/>
    <property type="match status" value="1"/>
</dbReference>
<dbReference type="KEGG" id="pfy:PFICI_07460"/>
<accession>W3X430</accession>
<dbReference type="PROSITE" id="PS50005">
    <property type="entry name" value="TPR"/>
    <property type="match status" value="2"/>
</dbReference>
<proteinExistence type="predicted"/>
<sequence>MRLLQLRDGELTLSNHPNEAVPEYAILSHTWGLDDEEVTFQDLMQKQGKDKIGYKKLMFCGQQAKRDGLDYFWVDTCCIDKANHTELSRAINSMFRWYHNAVHCYVFLSDVSTQPSGSSASWEPQFRRSKWYQRGWTLQELLAPTSVKFYSVEGDFLGDKSGMVDVIHDITKIKVTALRGASLAQFPIHERMNWSRRRQTKEEEDIAYCLFGIFDVFMPLIYGEGEQNAMSRLEEAIEKRTGSSRKPDPPVQSPASHLILPFGQNEDFVGREEILSQLVDRILPSARKTDCQRTVLEGLGGVGKTQIALEAAYRVHEQDPKCSVFWVPAISMVTFENAYREVGRALGIPGLEDSQTGVKTRVKLALEQSTYEWLLIIDNVDDIALLTHGGLQEYLPFHRNGSIFFTTRNHEVAVQLDVPSKHIHAIGEMNETEALMLLQNNLKPRQYQDCPEATRELVQNLVYLPLAIKQASAYLSKTGETTKAYLEYCLSSDETQVELLNVAFEDRWRYSKNANPITTTWLISFQHLEQTYPLAVDYLKFICFLAETNIPISLLPPGSNKKEEAEAIGILEGYAFISMRDQAQSFDIHRLVRLATRNWTKVEWEMRCTKAMQRLHLIYPWPEHENRQVWMNYLPHAQTILIEHDKCTDQLAIARLAHLVGKSYMDLSKYRESEKMFRHAVELYSSMEDHTLNSLNSMNWLANTFVLQGKLQDAEDIYRELLDTKEVPQSLRISLLNNLASAFQEKGKYQEALEMYQQALMMGLFESGPDDPEVLRTMANIAENFSYQGDHWGAEERFRHLLGRRTEVLGSGHPETLDTLCALGVQLDRLDKLDEAEEMLRDCVQGCILVLGPEHAQTVVSSTCLGDVLRLQDRDDEAEEILRQTLNISKTALGPRSPRTLKTMVSLALVLNCQGQFEEAEALLREAFELRKVVLGEEHPQTLEAEEFLRLITNPQTKADGGSDSEDSDNGGVVL</sequence>
<dbReference type="GeneID" id="19272473"/>
<dbReference type="PROSITE" id="PS50293">
    <property type="entry name" value="TPR_REGION"/>
    <property type="match status" value="1"/>
</dbReference>
<dbReference type="EMBL" id="KI912113">
    <property type="protein sequence ID" value="ETS79931.1"/>
    <property type="molecule type" value="Genomic_DNA"/>
</dbReference>
<name>W3X430_PESFW</name>
<evidence type="ECO:0000256" key="2">
    <source>
        <dbReference type="SAM" id="MobiDB-lite"/>
    </source>
</evidence>
<evidence type="ECO:0000259" key="4">
    <source>
        <dbReference type="Pfam" id="PF06985"/>
    </source>
</evidence>
<dbReference type="InParanoid" id="W3X430"/>
<organism evidence="5 6">
    <name type="scientific">Pestalotiopsis fici (strain W106-1 / CGMCC3.15140)</name>
    <dbReference type="NCBI Taxonomy" id="1229662"/>
    <lineage>
        <taxon>Eukaryota</taxon>
        <taxon>Fungi</taxon>
        <taxon>Dikarya</taxon>
        <taxon>Ascomycota</taxon>
        <taxon>Pezizomycotina</taxon>
        <taxon>Sordariomycetes</taxon>
        <taxon>Xylariomycetidae</taxon>
        <taxon>Amphisphaeriales</taxon>
        <taxon>Sporocadaceae</taxon>
        <taxon>Pestalotiopsis</taxon>
    </lineage>
</organism>
<dbReference type="InterPro" id="IPR027417">
    <property type="entry name" value="P-loop_NTPase"/>
</dbReference>
<feature type="domain" description="Heterokaryon incompatibility" evidence="4">
    <location>
        <begin position="24"/>
        <end position="113"/>
    </location>
</feature>
<dbReference type="AlphaFoldDB" id="W3X430"/>
<dbReference type="HOGENOM" id="CLU_000288_125_4_1"/>
<feature type="repeat" description="TPR" evidence="1">
    <location>
        <begin position="654"/>
        <end position="687"/>
    </location>
</feature>
<dbReference type="SUPFAM" id="SSF52540">
    <property type="entry name" value="P-loop containing nucleoside triphosphate hydrolases"/>
    <property type="match status" value="1"/>
</dbReference>
<dbReference type="OrthoDB" id="626167at2759"/>
<dbReference type="Pfam" id="PF13374">
    <property type="entry name" value="TPR_10"/>
    <property type="match status" value="1"/>
</dbReference>
<protein>
    <recommendedName>
        <fullName evidence="7">Heterokaryon incompatibility domain-containing protein</fullName>
    </recommendedName>
</protein>
<dbReference type="PANTHER" id="PTHR10622">
    <property type="entry name" value="HET DOMAIN-CONTAINING PROTEIN"/>
    <property type="match status" value="1"/>
</dbReference>
<dbReference type="SUPFAM" id="SSF48452">
    <property type="entry name" value="TPR-like"/>
    <property type="match status" value="1"/>
</dbReference>
<dbReference type="Gene3D" id="1.25.40.10">
    <property type="entry name" value="Tetratricopeptide repeat domain"/>
    <property type="match status" value="2"/>
</dbReference>
<dbReference type="OMA" id="HGERADW"/>
<evidence type="ECO:0008006" key="7">
    <source>
        <dbReference type="Google" id="ProtNLM"/>
    </source>
</evidence>
<keyword evidence="6" id="KW-1185">Reference proteome</keyword>
<dbReference type="eggNOG" id="KOG1840">
    <property type="taxonomic scope" value="Eukaryota"/>
</dbReference>
<dbReference type="InterPro" id="IPR019734">
    <property type="entry name" value="TPR_rpt"/>
</dbReference>
<dbReference type="Pfam" id="PF00931">
    <property type="entry name" value="NB-ARC"/>
    <property type="match status" value="1"/>
</dbReference>
<keyword evidence="1" id="KW-0802">TPR repeat</keyword>
<dbReference type="GO" id="GO:0043531">
    <property type="term" value="F:ADP binding"/>
    <property type="evidence" value="ECO:0007669"/>
    <property type="project" value="InterPro"/>
</dbReference>
<evidence type="ECO:0000256" key="1">
    <source>
        <dbReference type="PROSITE-ProRule" id="PRU00339"/>
    </source>
</evidence>
<feature type="domain" description="NB-ARC" evidence="3">
    <location>
        <begin position="287"/>
        <end position="443"/>
    </location>
</feature>
<dbReference type="PANTHER" id="PTHR10622:SF10">
    <property type="entry name" value="HET DOMAIN-CONTAINING PROTEIN"/>
    <property type="match status" value="1"/>
</dbReference>
<reference evidence="6" key="1">
    <citation type="journal article" date="2015" name="BMC Genomics">
        <title>Genomic and transcriptomic analysis of the endophytic fungus Pestalotiopsis fici reveals its lifestyle and high potential for synthesis of natural products.</title>
        <authorList>
            <person name="Wang X."/>
            <person name="Zhang X."/>
            <person name="Liu L."/>
            <person name="Xiang M."/>
            <person name="Wang W."/>
            <person name="Sun X."/>
            <person name="Che Y."/>
            <person name="Guo L."/>
            <person name="Liu G."/>
            <person name="Guo L."/>
            <person name="Wang C."/>
            <person name="Yin W.B."/>
            <person name="Stadler M."/>
            <person name="Zhang X."/>
            <person name="Liu X."/>
        </authorList>
    </citation>
    <scope>NUCLEOTIDE SEQUENCE [LARGE SCALE GENOMIC DNA]</scope>
    <source>
        <strain evidence="6">W106-1 / CGMCC3.15140</strain>
    </source>
</reference>
<dbReference type="Gene3D" id="3.40.50.300">
    <property type="entry name" value="P-loop containing nucleotide triphosphate hydrolases"/>
    <property type="match status" value="1"/>
</dbReference>
<dbReference type="STRING" id="1229662.W3X430"/>
<gene>
    <name evidence="5" type="ORF">PFICI_07460</name>
</gene>
<dbReference type="RefSeq" id="XP_007834232.1">
    <property type="nucleotide sequence ID" value="XM_007836041.1"/>
</dbReference>
<evidence type="ECO:0000313" key="6">
    <source>
        <dbReference type="Proteomes" id="UP000030651"/>
    </source>
</evidence>
<dbReference type="InterPro" id="IPR011990">
    <property type="entry name" value="TPR-like_helical_dom_sf"/>
</dbReference>
<feature type="region of interest" description="Disordered" evidence="2">
    <location>
        <begin position="955"/>
        <end position="975"/>
    </location>
</feature>
<evidence type="ECO:0000313" key="5">
    <source>
        <dbReference type="EMBL" id="ETS79931.1"/>
    </source>
</evidence>
<dbReference type="Proteomes" id="UP000030651">
    <property type="component" value="Unassembled WGS sequence"/>
</dbReference>
<dbReference type="SMART" id="SM00028">
    <property type="entry name" value="TPR"/>
    <property type="match status" value="5"/>
</dbReference>
<evidence type="ECO:0000259" key="3">
    <source>
        <dbReference type="Pfam" id="PF00931"/>
    </source>
</evidence>
<dbReference type="Pfam" id="PF13424">
    <property type="entry name" value="TPR_12"/>
    <property type="match status" value="3"/>
</dbReference>
<dbReference type="InterPro" id="IPR010730">
    <property type="entry name" value="HET"/>
</dbReference>
<dbReference type="InterPro" id="IPR002182">
    <property type="entry name" value="NB-ARC"/>
</dbReference>
<feature type="repeat" description="TPR" evidence="1">
    <location>
        <begin position="733"/>
        <end position="766"/>
    </location>
</feature>